<keyword evidence="2" id="KW-1185">Reference proteome</keyword>
<comment type="caution">
    <text evidence="1">The sequence shown here is derived from an EMBL/GenBank/DDBJ whole genome shotgun (WGS) entry which is preliminary data.</text>
</comment>
<evidence type="ECO:0000313" key="2">
    <source>
        <dbReference type="Proteomes" id="UP001497535"/>
    </source>
</evidence>
<evidence type="ECO:0000313" key="1">
    <source>
        <dbReference type="EMBL" id="CAK5077640.1"/>
    </source>
</evidence>
<organism evidence="1 2">
    <name type="scientific">Meloidogyne enterolobii</name>
    <name type="common">Root-knot nematode worm</name>
    <name type="synonym">Meloidogyne mayaguensis</name>
    <dbReference type="NCBI Taxonomy" id="390850"/>
    <lineage>
        <taxon>Eukaryota</taxon>
        <taxon>Metazoa</taxon>
        <taxon>Ecdysozoa</taxon>
        <taxon>Nematoda</taxon>
        <taxon>Chromadorea</taxon>
        <taxon>Rhabditida</taxon>
        <taxon>Tylenchina</taxon>
        <taxon>Tylenchomorpha</taxon>
        <taxon>Tylenchoidea</taxon>
        <taxon>Meloidogynidae</taxon>
        <taxon>Meloidogyninae</taxon>
        <taxon>Meloidogyne</taxon>
    </lineage>
</organism>
<protein>
    <submittedName>
        <fullName evidence="1">Uncharacterized protein</fullName>
    </submittedName>
</protein>
<gene>
    <name evidence="1" type="ORF">MENTE1834_LOCUS24576</name>
</gene>
<name>A0ACB0ZF63_MELEN</name>
<sequence>MSTSISDCMRELRALRSAIALQDRIISTHERSIDRLRNLVIEGGLRHEIMESWAEHVPAEQRFRRCFSPIVSRTILARRVQQRITERRLKNKEAIHQLQLHEFAIERNESFIIEQKNRREEAGNNDRLESYNKMIIEKIDRKLERRREQLILGHQNLDIHNEMQRQFQWHFSFKLPEKIFWVDTCVVCKAEENPGFMGTCGHICLCKECCNRLHLDAHNSGKVARCPCCRKITVFFKYVFEL</sequence>
<dbReference type="EMBL" id="CAVMJV010000032">
    <property type="protein sequence ID" value="CAK5077640.1"/>
    <property type="molecule type" value="Genomic_DNA"/>
</dbReference>
<proteinExistence type="predicted"/>
<accession>A0ACB0ZF63</accession>
<reference evidence="1" key="1">
    <citation type="submission" date="2023-11" db="EMBL/GenBank/DDBJ databases">
        <authorList>
            <person name="Poullet M."/>
        </authorList>
    </citation>
    <scope>NUCLEOTIDE SEQUENCE</scope>
    <source>
        <strain evidence="1">E1834</strain>
    </source>
</reference>
<dbReference type="Proteomes" id="UP001497535">
    <property type="component" value="Unassembled WGS sequence"/>
</dbReference>